<keyword evidence="1" id="KW-0812">Transmembrane</keyword>
<name>A0A4Q7YTW4_9BACT</name>
<dbReference type="EMBL" id="SHKW01000001">
    <property type="protein sequence ID" value="RZU40521.1"/>
    <property type="molecule type" value="Genomic_DNA"/>
</dbReference>
<protein>
    <recommendedName>
        <fullName evidence="2">CAAX prenyl protease 2/Lysostaphin resistance protein A-like domain-containing protein</fullName>
    </recommendedName>
</protein>
<evidence type="ECO:0000313" key="3">
    <source>
        <dbReference type="EMBL" id="RZU40521.1"/>
    </source>
</evidence>
<proteinExistence type="predicted"/>
<feature type="transmembrane region" description="Helical" evidence="1">
    <location>
        <begin position="221"/>
        <end position="240"/>
    </location>
</feature>
<feature type="transmembrane region" description="Helical" evidence="1">
    <location>
        <begin position="71"/>
        <end position="89"/>
    </location>
</feature>
<dbReference type="PANTHER" id="PTHR39430:SF1">
    <property type="entry name" value="PROTEASE"/>
    <property type="match status" value="1"/>
</dbReference>
<evidence type="ECO:0000256" key="1">
    <source>
        <dbReference type="SAM" id="Phobius"/>
    </source>
</evidence>
<dbReference type="GO" id="GO:0004175">
    <property type="term" value="F:endopeptidase activity"/>
    <property type="evidence" value="ECO:0007669"/>
    <property type="project" value="UniProtKB-ARBA"/>
</dbReference>
<evidence type="ECO:0000259" key="2">
    <source>
        <dbReference type="Pfam" id="PF02517"/>
    </source>
</evidence>
<sequence length="338" mass="36350">MSEFTPEAASIPPPFEPHRIFFGPHGLRAGWSLLIALVLFFAFLFAGNSLLHATHLVPPPILDHTPGPLSIFLREVTAFLAIALATWIMSKIERRPISVYGLGGNRKVSYFLIGTALGLIAISGLVLILFQTGLLVIDRRLLFGSEIPRYLLLWIPGFLVIGLFEEYLFRGYLQYTLARGLSGLARYLPRPANPQAVGFWIAAFLVSFGFGAIHGSNPGESPAGLICAGIASLVFCFSLWRTGSLWWAVGLHAGWDYGQSVIFGVADSGALFSHRLLQTHPVGSPLLSGGATGPEGSIYCLIPMILLAVAIHYTQPGTGAENYAARMPAPASSSEATS</sequence>
<accession>A0A4Q7YTW4</accession>
<dbReference type="RefSeq" id="WP_130418580.1">
    <property type="nucleotide sequence ID" value="NZ_SHKW01000001.1"/>
</dbReference>
<dbReference type="OrthoDB" id="324900at2"/>
<dbReference type="GO" id="GO:0080120">
    <property type="term" value="P:CAAX-box protein maturation"/>
    <property type="evidence" value="ECO:0007669"/>
    <property type="project" value="UniProtKB-ARBA"/>
</dbReference>
<dbReference type="InterPro" id="IPR003675">
    <property type="entry name" value="Rce1/LyrA-like_dom"/>
</dbReference>
<organism evidence="3 4">
    <name type="scientific">Edaphobacter modestus</name>
    <dbReference type="NCBI Taxonomy" id="388466"/>
    <lineage>
        <taxon>Bacteria</taxon>
        <taxon>Pseudomonadati</taxon>
        <taxon>Acidobacteriota</taxon>
        <taxon>Terriglobia</taxon>
        <taxon>Terriglobales</taxon>
        <taxon>Acidobacteriaceae</taxon>
        <taxon>Edaphobacter</taxon>
    </lineage>
</organism>
<feature type="transmembrane region" description="Helical" evidence="1">
    <location>
        <begin position="29"/>
        <end position="51"/>
    </location>
</feature>
<keyword evidence="1" id="KW-1133">Transmembrane helix</keyword>
<evidence type="ECO:0000313" key="4">
    <source>
        <dbReference type="Proteomes" id="UP000292958"/>
    </source>
</evidence>
<feature type="domain" description="CAAX prenyl protease 2/Lysostaphin resistance protein A-like" evidence="2">
    <location>
        <begin position="150"/>
        <end position="257"/>
    </location>
</feature>
<dbReference type="AlphaFoldDB" id="A0A4Q7YTW4"/>
<dbReference type="Proteomes" id="UP000292958">
    <property type="component" value="Unassembled WGS sequence"/>
</dbReference>
<keyword evidence="4" id="KW-1185">Reference proteome</keyword>
<feature type="transmembrane region" description="Helical" evidence="1">
    <location>
        <begin position="150"/>
        <end position="169"/>
    </location>
</feature>
<gene>
    <name evidence="3" type="ORF">BDD14_1985</name>
</gene>
<dbReference type="Pfam" id="PF02517">
    <property type="entry name" value="Rce1-like"/>
    <property type="match status" value="1"/>
</dbReference>
<dbReference type="PANTHER" id="PTHR39430">
    <property type="entry name" value="MEMBRANE-ASSOCIATED PROTEASE-RELATED"/>
    <property type="match status" value="1"/>
</dbReference>
<keyword evidence="1" id="KW-0472">Membrane</keyword>
<feature type="transmembrane region" description="Helical" evidence="1">
    <location>
        <begin position="196"/>
        <end position="215"/>
    </location>
</feature>
<comment type="caution">
    <text evidence="3">The sequence shown here is derived from an EMBL/GenBank/DDBJ whole genome shotgun (WGS) entry which is preliminary data.</text>
</comment>
<reference evidence="3 4" key="1">
    <citation type="submission" date="2019-02" db="EMBL/GenBank/DDBJ databases">
        <title>Genomic Encyclopedia of Archaeal and Bacterial Type Strains, Phase II (KMG-II): from individual species to whole genera.</title>
        <authorList>
            <person name="Goeker M."/>
        </authorList>
    </citation>
    <scope>NUCLEOTIDE SEQUENCE [LARGE SCALE GENOMIC DNA]</scope>
    <source>
        <strain evidence="3 4">DSM 18101</strain>
    </source>
</reference>
<feature type="transmembrane region" description="Helical" evidence="1">
    <location>
        <begin position="110"/>
        <end position="130"/>
    </location>
</feature>